<keyword evidence="13" id="KW-1185">Reference proteome</keyword>
<proteinExistence type="predicted"/>
<keyword evidence="7 11" id="KW-0378">Hydrolase</keyword>
<comment type="catalytic activity">
    <reaction evidence="1 11">
        <text>a 1,2-diacyl-sn-glycero-3-phospho-(1D-myo-inositol-4,5-bisphosphate) + H2O = a 1,2-diacyl-sn-glycero-3-phospho-(1D-myo-inositol-5-phosphate) + phosphate</text>
        <dbReference type="Rhea" id="RHEA:25674"/>
        <dbReference type="ChEBI" id="CHEBI:15377"/>
        <dbReference type="ChEBI" id="CHEBI:43474"/>
        <dbReference type="ChEBI" id="CHEBI:57795"/>
        <dbReference type="ChEBI" id="CHEBI:58456"/>
        <dbReference type="EC" id="3.1.3.78"/>
    </reaction>
</comment>
<keyword evidence="10 11" id="KW-0458">Lysosome</keyword>
<sequence length="228" mass="24013">MDEKTPLISAEAYPQPTRPTVAWTNVDDSQATINCQPIKGPPAGKQYVRCPCNCLLVCSASTTRVGCPRPECQKVIVLSDNDNGATSRTDPISATRDRLPAGGTFGQPHSLRVACAGSRHSALISCLSGGTSAGAAGLIAAGCPHCRKLTSIGPGYARVHLVVYGFVALVFLIIAIGVTLGTLQTAKEKKALYFLWSVLYLISIALGLRAATFLFMPVSSVEVPVLQI</sequence>
<dbReference type="GO" id="GO:0005886">
    <property type="term" value="C:plasma membrane"/>
    <property type="evidence" value="ECO:0007669"/>
    <property type="project" value="TreeGrafter"/>
</dbReference>
<reference evidence="12" key="1">
    <citation type="submission" date="2019-03" db="EMBL/GenBank/DDBJ databases">
        <title>Improved annotation for the trematode Fasciola hepatica.</title>
        <authorList>
            <person name="Choi Y.-J."/>
            <person name="Martin J."/>
            <person name="Mitreva M."/>
        </authorList>
    </citation>
    <scope>NUCLEOTIDE SEQUENCE [LARGE SCALE GENOMIC DNA]</scope>
</reference>
<evidence type="ECO:0000256" key="7">
    <source>
        <dbReference type="ARBA" id="ARBA00022801"/>
    </source>
</evidence>
<evidence type="ECO:0000313" key="13">
    <source>
        <dbReference type="Proteomes" id="UP000230066"/>
    </source>
</evidence>
<evidence type="ECO:0000256" key="8">
    <source>
        <dbReference type="ARBA" id="ARBA00022989"/>
    </source>
</evidence>
<evidence type="ECO:0000256" key="9">
    <source>
        <dbReference type="ARBA" id="ARBA00023136"/>
    </source>
</evidence>
<dbReference type="GO" id="GO:0030670">
    <property type="term" value="C:phagocytic vesicle membrane"/>
    <property type="evidence" value="ECO:0007669"/>
    <property type="project" value="TreeGrafter"/>
</dbReference>
<dbReference type="AlphaFoldDB" id="A0A4E0RED1"/>
<evidence type="ECO:0000256" key="6">
    <source>
        <dbReference type="ARBA" id="ARBA00022753"/>
    </source>
</evidence>
<comment type="subcellular location">
    <subcellularLocation>
        <location evidence="2 11">Late endosome membrane</location>
        <topology evidence="2 11">Multi-pass membrane protein</topology>
    </subcellularLocation>
    <subcellularLocation>
        <location evidence="3 11">Lysosome membrane</location>
        <topology evidence="3 11">Multi-pass membrane protein</topology>
    </subcellularLocation>
</comment>
<accession>A0A4E0RED1</accession>
<organism evidence="12 13">
    <name type="scientific">Fasciola hepatica</name>
    <name type="common">Liver fluke</name>
    <dbReference type="NCBI Taxonomy" id="6192"/>
    <lineage>
        <taxon>Eukaryota</taxon>
        <taxon>Metazoa</taxon>
        <taxon>Spiralia</taxon>
        <taxon>Lophotrochozoa</taxon>
        <taxon>Platyhelminthes</taxon>
        <taxon>Trematoda</taxon>
        <taxon>Digenea</taxon>
        <taxon>Plagiorchiida</taxon>
        <taxon>Echinostomata</taxon>
        <taxon>Echinostomatoidea</taxon>
        <taxon>Fasciolidae</taxon>
        <taxon>Fasciola</taxon>
    </lineage>
</organism>
<dbReference type="EMBL" id="JXXN02001425">
    <property type="protein sequence ID" value="THD24801.1"/>
    <property type="molecule type" value="Genomic_DNA"/>
</dbReference>
<keyword evidence="8 11" id="KW-1133">Transmembrane helix</keyword>
<dbReference type="Pfam" id="PF09788">
    <property type="entry name" value="Tmemb_55A"/>
    <property type="match status" value="1"/>
</dbReference>
<keyword evidence="9 11" id="KW-0472">Membrane</keyword>
<comment type="function">
    <text evidence="11">Catalyzes the hydrolysis of phosphatidylinositol-4,5-bisphosphate (PtdIns-4,5-P2) to phosphatidylinositol-4-phosphate (PtdIns-4-P).</text>
</comment>
<protein>
    <recommendedName>
        <fullName evidence="4 11">Phosphatidylinositol-4,5-bisphosphate 4-phosphatase</fullName>
        <ecNumber evidence="4 11">3.1.3.78</ecNumber>
    </recommendedName>
</protein>
<dbReference type="PANTHER" id="PTHR21014:SF6">
    <property type="entry name" value="PHOSPHATIDYLINOSITOL-4,5-BISPHOSPHATE 4-PHOSPHATASE"/>
    <property type="match status" value="1"/>
</dbReference>
<dbReference type="Proteomes" id="UP000230066">
    <property type="component" value="Unassembled WGS sequence"/>
</dbReference>
<dbReference type="PANTHER" id="PTHR21014">
    <property type="entry name" value="PHOSPHATIDYLINOSITOL-4,5-BISPHOSPHATE 4-PHOSPHATASE"/>
    <property type="match status" value="1"/>
</dbReference>
<feature type="transmembrane region" description="Helical" evidence="11">
    <location>
        <begin position="161"/>
        <end position="181"/>
    </location>
</feature>
<evidence type="ECO:0000256" key="3">
    <source>
        <dbReference type="ARBA" id="ARBA00004155"/>
    </source>
</evidence>
<gene>
    <name evidence="12" type="ORF">D915_004241</name>
</gene>
<keyword evidence="6 11" id="KW-0967">Endosome</keyword>
<evidence type="ECO:0000256" key="5">
    <source>
        <dbReference type="ARBA" id="ARBA00022692"/>
    </source>
</evidence>
<evidence type="ECO:0000256" key="2">
    <source>
        <dbReference type="ARBA" id="ARBA00004107"/>
    </source>
</evidence>
<dbReference type="GO" id="GO:0031902">
    <property type="term" value="C:late endosome membrane"/>
    <property type="evidence" value="ECO:0007669"/>
    <property type="project" value="UniProtKB-SubCell"/>
</dbReference>
<dbReference type="GO" id="GO:0034597">
    <property type="term" value="F:phosphatidylinositol-4,5-bisphosphate 4-phosphatase activity"/>
    <property type="evidence" value="ECO:0007669"/>
    <property type="project" value="UniProtKB-EC"/>
</dbReference>
<evidence type="ECO:0000256" key="10">
    <source>
        <dbReference type="ARBA" id="ARBA00023228"/>
    </source>
</evidence>
<evidence type="ECO:0000256" key="11">
    <source>
        <dbReference type="RuleBase" id="RU365008"/>
    </source>
</evidence>
<dbReference type="GO" id="GO:0005765">
    <property type="term" value="C:lysosomal membrane"/>
    <property type="evidence" value="ECO:0007669"/>
    <property type="project" value="UniProtKB-SubCell"/>
</dbReference>
<dbReference type="InterPro" id="IPR019178">
    <property type="entry name" value="PtdIns-P2-Ptase"/>
</dbReference>
<evidence type="ECO:0000313" key="12">
    <source>
        <dbReference type="EMBL" id="THD24801.1"/>
    </source>
</evidence>
<evidence type="ECO:0000256" key="1">
    <source>
        <dbReference type="ARBA" id="ARBA00001261"/>
    </source>
</evidence>
<comment type="caution">
    <text evidence="12">The sequence shown here is derived from an EMBL/GenBank/DDBJ whole genome shotgun (WGS) entry which is preliminary data.</text>
</comment>
<name>A0A4E0RED1_FASHE</name>
<keyword evidence="5 11" id="KW-0812">Transmembrane</keyword>
<feature type="transmembrane region" description="Helical" evidence="11">
    <location>
        <begin position="193"/>
        <end position="216"/>
    </location>
</feature>
<evidence type="ECO:0000256" key="4">
    <source>
        <dbReference type="ARBA" id="ARBA00012936"/>
    </source>
</evidence>
<dbReference type="GO" id="GO:0046856">
    <property type="term" value="P:phosphatidylinositol dephosphorylation"/>
    <property type="evidence" value="ECO:0007669"/>
    <property type="project" value="InterPro"/>
</dbReference>
<dbReference type="EC" id="3.1.3.78" evidence="4 11"/>